<dbReference type="PROSITE" id="PS51462">
    <property type="entry name" value="NUDIX"/>
    <property type="match status" value="1"/>
</dbReference>
<gene>
    <name evidence="5" type="primary">ytkD</name>
    <name evidence="5" type="ORF">RBATCC27255_00256</name>
</gene>
<evidence type="ECO:0000313" key="5">
    <source>
        <dbReference type="EMBL" id="PKD32600.1"/>
    </source>
</evidence>
<reference evidence="5" key="1">
    <citation type="journal article" date="2018" name="Environ. Microbiol.">
        <title>Sporulation capability and amylosome conservation among diverse human colonic and rumen isolates of the keystone starch-degrader Ruminococcus bromii.</title>
        <authorList>
            <person name="Mukhopadhya I."/>
            <person name="Morais S."/>
            <person name="Laverde-Gomez J."/>
            <person name="Sheridan P.O."/>
            <person name="Walker A.W."/>
            <person name="Kelly W."/>
            <person name="Klieve A.V."/>
            <person name="Ouwerkerk D."/>
            <person name="Duncan S.H."/>
            <person name="Louis P."/>
            <person name="Koropatkin N."/>
            <person name="Cockburn D."/>
            <person name="Kibler R."/>
            <person name="Cooper P.J."/>
            <person name="Sandoval C."/>
            <person name="Crost E."/>
            <person name="Juge N."/>
            <person name="Bayer E.A."/>
            <person name="Flint H.J."/>
        </authorList>
    </citation>
    <scope>NUCLEOTIDE SEQUENCE [LARGE SCALE GENOMIC DNA]</scope>
    <source>
        <strain evidence="5">ATCC 27255</strain>
    </source>
</reference>
<dbReference type="Gene3D" id="3.90.79.10">
    <property type="entry name" value="Nucleoside Triphosphate Pyrophosphohydrolase"/>
    <property type="match status" value="1"/>
</dbReference>
<evidence type="ECO:0000259" key="4">
    <source>
        <dbReference type="PROSITE" id="PS51462"/>
    </source>
</evidence>
<dbReference type="InterPro" id="IPR014078">
    <property type="entry name" value="Nudix_YtkD"/>
</dbReference>
<keyword evidence="2 3" id="KW-0378">Hydrolase</keyword>
<dbReference type="InterPro" id="IPR000086">
    <property type="entry name" value="NUDIX_hydrolase_dom"/>
</dbReference>
<keyword evidence="6" id="KW-1185">Reference proteome</keyword>
<comment type="similarity">
    <text evidence="1 3">Belongs to the Nudix hydrolase family.</text>
</comment>
<organism evidence="5 6">
    <name type="scientific">Ruminococcus bromii</name>
    <dbReference type="NCBI Taxonomy" id="40518"/>
    <lineage>
        <taxon>Bacteria</taxon>
        <taxon>Bacillati</taxon>
        <taxon>Bacillota</taxon>
        <taxon>Clostridia</taxon>
        <taxon>Eubacteriales</taxon>
        <taxon>Oscillospiraceae</taxon>
        <taxon>Ruminococcus</taxon>
    </lineage>
</organism>
<protein>
    <submittedName>
        <fullName evidence="5">Putative 8-oxo-dGTP diphosphatase YtkD</fullName>
        <ecNumber evidence="5">3.6.1.55</ecNumber>
    </submittedName>
</protein>
<dbReference type="SUPFAM" id="SSF55811">
    <property type="entry name" value="Nudix"/>
    <property type="match status" value="1"/>
</dbReference>
<dbReference type="GO" id="GO:0035539">
    <property type="term" value="F:8-oxo-7,8-dihydrodeoxyguanosine triphosphate pyrophosphatase activity"/>
    <property type="evidence" value="ECO:0007669"/>
    <property type="project" value="UniProtKB-EC"/>
</dbReference>
<comment type="caution">
    <text evidence="5">The sequence shown here is derived from an EMBL/GenBank/DDBJ whole genome shotgun (WGS) entry which is preliminary data.</text>
</comment>
<dbReference type="EMBL" id="NNSR01000023">
    <property type="protein sequence ID" value="PKD32600.1"/>
    <property type="molecule type" value="Genomic_DNA"/>
</dbReference>
<proteinExistence type="inferred from homology"/>
<dbReference type="Proteomes" id="UP000233425">
    <property type="component" value="Unassembled WGS sequence"/>
</dbReference>
<evidence type="ECO:0000256" key="1">
    <source>
        <dbReference type="ARBA" id="ARBA00005582"/>
    </source>
</evidence>
<dbReference type="PRINTS" id="PR00502">
    <property type="entry name" value="NUDIXFAMILY"/>
</dbReference>
<dbReference type="AlphaFoldDB" id="A0A2N0V033"/>
<dbReference type="CDD" id="cd04665">
    <property type="entry name" value="NUDIX_RppH"/>
    <property type="match status" value="1"/>
</dbReference>
<dbReference type="RefSeq" id="WP_101028390.1">
    <property type="nucleotide sequence ID" value="NZ_CABMMZ010000023.1"/>
</dbReference>
<evidence type="ECO:0000256" key="3">
    <source>
        <dbReference type="RuleBase" id="RU003476"/>
    </source>
</evidence>
<dbReference type="PANTHER" id="PTHR43736:SF1">
    <property type="entry name" value="DIHYDRONEOPTERIN TRIPHOSPHATE DIPHOSPHATASE"/>
    <property type="match status" value="1"/>
</dbReference>
<dbReference type="PANTHER" id="PTHR43736">
    <property type="entry name" value="ADP-RIBOSE PYROPHOSPHATASE"/>
    <property type="match status" value="1"/>
</dbReference>
<dbReference type="InterPro" id="IPR020084">
    <property type="entry name" value="NUDIX_hydrolase_CS"/>
</dbReference>
<dbReference type="InterPro" id="IPR020476">
    <property type="entry name" value="Nudix_hydrolase"/>
</dbReference>
<evidence type="ECO:0000256" key="2">
    <source>
        <dbReference type="ARBA" id="ARBA00022801"/>
    </source>
</evidence>
<accession>A0A2N0V033</accession>
<evidence type="ECO:0000313" key="6">
    <source>
        <dbReference type="Proteomes" id="UP000233425"/>
    </source>
</evidence>
<dbReference type="Pfam" id="PF00293">
    <property type="entry name" value="NUDIX"/>
    <property type="match status" value="1"/>
</dbReference>
<dbReference type="PROSITE" id="PS00893">
    <property type="entry name" value="NUDIX_BOX"/>
    <property type="match status" value="1"/>
</dbReference>
<sequence length="133" mass="15780">MKVKFYSLNTDKPLKYAVICARYNGKWVFCKHKNRDTYEIPGGHREDGEDIEATAKRELWEETGAKDFEICPVCIYSFTDYGMLYFAEIRSFEELPPLEIEKINLFDDIPKNLTYPTIQPFLFERVQEFLETK</sequence>
<name>A0A2N0V033_9FIRM</name>
<feature type="domain" description="Nudix hydrolase" evidence="4">
    <location>
        <begin position="13"/>
        <end position="131"/>
    </location>
</feature>
<dbReference type="EC" id="3.6.1.55" evidence="5"/>
<dbReference type="InterPro" id="IPR015797">
    <property type="entry name" value="NUDIX_hydrolase-like_dom_sf"/>
</dbReference>